<gene>
    <name evidence="2" type="ORF">AWC16_19125</name>
</gene>
<accession>A0A1X1YBL6</accession>
<comment type="caution">
    <text evidence="2">The sequence shown here is derived from an EMBL/GenBank/DDBJ whole genome shotgun (WGS) entry which is preliminary data.</text>
</comment>
<proteinExistence type="predicted"/>
<evidence type="ECO:0000256" key="1">
    <source>
        <dbReference type="SAM" id="MobiDB-lite"/>
    </source>
</evidence>
<sequence>MRRVRASMPAGRGPCGGREPERAEASAEPGEVEAAEPLAGPAKQEASAQEEAVSAPDAAATPAPAAGWFHRWMHRVAVPVR</sequence>
<protein>
    <submittedName>
        <fullName evidence="2">Uncharacterized protein</fullName>
    </submittedName>
</protein>
<name>A0A1X1YBL6_9MYCO</name>
<dbReference type="EMBL" id="LQPG01000035">
    <property type="protein sequence ID" value="ORW08512.1"/>
    <property type="molecule type" value="Genomic_DNA"/>
</dbReference>
<feature type="region of interest" description="Disordered" evidence="1">
    <location>
        <begin position="1"/>
        <end position="66"/>
    </location>
</feature>
<dbReference type="AlphaFoldDB" id="A0A1X1YBL6"/>
<organism evidence="2 3">
    <name type="scientific">Mycolicibacter longobardus</name>
    <dbReference type="NCBI Taxonomy" id="1108812"/>
    <lineage>
        <taxon>Bacteria</taxon>
        <taxon>Bacillati</taxon>
        <taxon>Actinomycetota</taxon>
        <taxon>Actinomycetes</taxon>
        <taxon>Mycobacteriales</taxon>
        <taxon>Mycobacteriaceae</taxon>
        <taxon>Mycolicibacter</taxon>
    </lineage>
</organism>
<dbReference type="Proteomes" id="UP000193866">
    <property type="component" value="Unassembled WGS sequence"/>
</dbReference>
<reference evidence="2 3" key="1">
    <citation type="submission" date="2016-01" db="EMBL/GenBank/DDBJ databases">
        <title>The new phylogeny of the genus Mycobacterium.</title>
        <authorList>
            <person name="Tarcisio F."/>
            <person name="Conor M."/>
            <person name="Antonella G."/>
            <person name="Elisabetta G."/>
            <person name="Giulia F.S."/>
            <person name="Sara T."/>
            <person name="Anna F."/>
            <person name="Clotilde B."/>
            <person name="Roberto B."/>
            <person name="Veronica D.S."/>
            <person name="Fabio R."/>
            <person name="Monica P."/>
            <person name="Olivier J."/>
            <person name="Enrico T."/>
            <person name="Nicola S."/>
        </authorList>
    </citation>
    <scope>NUCLEOTIDE SEQUENCE [LARGE SCALE GENOMIC DNA]</scope>
    <source>
        <strain evidence="2 3">DSM 45394</strain>
    </source>
</reference>
<feature type="compositionally biased region" description="Low complexity" evidence="1">
    <location>
        <begin position="42"/>
        <end position="66"/>
    </location>
</feature>
<evidence type="ECO:0000313" key="3">
    <source>
        <dbReference type="Proteomes" id="UP000193866"/>
    </source>
</evidence>
<keyword evidence="3" id="KW-1185">Reference proteome</keyword>
<evidence type="ECO:0000313" key="2">
    <source>
        <dbReference type="EMBL" id="ORW08512.1"/>
    </source>
</evidence>